<reference evidence="1 2" key="1">
    <citation type="journal article" date="2014" name="PLoS Genet.">
        <title>Phylogenetically driven sequencing of extremely halophilic archaea reveals strategies for static and dynamic osmo-response.</title>
        <authorList>
            <person name="Becker E.A."/>
            <person name="Seitzer P.M."/>
            <person name="Tritt A."/>
            <person name="Larsen D."/>
            <person name="Krusor M."/>
            <person name="Yao A.I."/>
            <person name="Wu D."/>
            <person name="Madern D."/>
            <person name="Eisen J.A."/>
            <person name="Darling A.E."/>
            <person name="Facciotti M.T."/>
        </authorList>
    </citation>
    <scope>NUCLEOTIDE SEQUENCE [LARGE SCALE GENOMIC DNA]</scope>
    <source>
        <strain evidence="1 2">DSM 3751</strain>
    </source>
</reference>
<dbReference type="Proteomes" id="UP000011618">
    <property type="component" value="Unassembled WGS sequence"/>
</dbReference>
<comment type="caution">
    <text evidence="1">The sequence shown here is derived from an EMBL/GenBank/DDBJ whole genome shotgun (WGS) entry which is preliminary data.</text>
</comment>
<evidence type="ECO:0000313" key="2">
    <source>
        <dbReference type="Proteomes" id="UP000011618"/>
    </source>
</evidence>
<organism evidence="1 2">
    <name type="scientific">Natrinema pallidum DSM 3751</name>
    <dbReference type="NCBI Taxonomy" id="1227495"/>
    <lineage>
        <taxon>Archaea</taxon>
        <taxon>Methanobacteriati</taxon>
        <taxon>Methanobacteriota</taxon>
        <taxon>Stenosarchaea group</taxon>
        <taxon>Halobacteria</taxon>
        <taxon>Halobacteriales</taxon>
        <taxon>Natrialbaceae</taxon>
        <taxon>Natrinema</taxon>
    </lineage>
</organism>
<evidence type="ECO:0000313" key="1">
    <source>
        <dbReference type="EMBL" id="ELY82852.1"/>
    </source>
</evidence>
<gene>
    <name evidence="1" type="ORF">C487_01195</name>
</gene>
<accession>L9ZB65</accession>
<protein>
    <submittedName>
        <fullName evidence="1">Uncharacterized protein</fullName>
    </submittedName>
</protein>
<sequence>MSLLRTTLADLTDERFRTAVLLGLASIPCTVALSWESAPASFSVTAVIAAGLLASLHYADRSAGNDDVGLLER</sequence>
<name>L9ZB65_9EURY</name>
<dbReference type="EMBL" id="AOII01000014">
    <property type="protein sequence ID" value="ELY82852.1"/>
    <property type="molecule type" value="Genomic_DNA"/>
</dbReference>
<dbReference type="RefSeq" id="WP_006183822.1">
    <property type="nucleotide sequence ID" value="NZ_AOII01000014.1"/>
</dbReference>
<proteinExistence type="predicted"/>
<dbReference type="AlphaFoldDB" id="L9ZB65"/>
<dbReference type="PATRIC" id="fig|1227495.3.peg.230"/>
<dbReference type="eggNOG" id="arCOG08994">
    <property type="taxonomic scope" value="Archaea"/>
</dbReference>